<dbReference type="AlphaFoldDB" id="A0A1G2NCJ7"/>
<dbReference type="GO" id="GO:0016887">
    <property type="term" value="F:ATP hydrolysis activity"/>
    <property type="evidence" value="ECO:0007669"/>
    <property type="project" value="InterPro"/>
</dbReference>
<evidence type="ECO:0000256" key="3">
    <source>
        <dbReference type="ARBA" id="ARBA00023186"/>
    </source>
</evidence>
<evidence type="ECO:0000256" key="4">
    <source>
        <dbReference type="SAM" id="Phobius"/>
    </source>
</evidence>
<dbReference type="Gene3D" id="3.40.50.300">
    <property type="entry name" value="P-loop containing nucleotide triphosphate hydrolases"/>
    <property type="match status" value="2"/>
</dbReference>
<organism evidence="6 7">
    <name type="scientific">Candidatus Taylorbacteria bacterium RIFCSPLOWO2_01_FULL_45_15b</name>
    <dbReference type="NCBI Taxonomy" id="1802319"/>
    <lineage>
        <taxon>Bacteria</taxon>
        <taxon>Candidatus Tayloriibacteriota</taxon>
    </lineage>
</organism>
<dbReference type="PROSITE" id="PS51096">
    <property type="entry name" value="PTS_EIIA_TYPE_4"/>
    <property type="match status" value="1"/>
</dbReference>
<dbReference type="InterPro" id="IPR003593">
    <property type="entry name" value="AAA+_ATPase"/>
</dbReference>
<dbReference type="SUPFAM" id="SSF52540">
    <property type="entry name" value="P-loop containing nucleoside triphosphate hydrolases"/>
    <property type="match status" value="2"/>
</dbReference>
<gene>
    <name evidence="6" type="ORF">A2928_00815</name>
</gene>
<dbReference type="InterPro" id="IPR041546">
    <property type="entry name" value="ClpA/ClpB_AAA_lid"/>
</dbReference>
<feature type="transmembrane region" description="Helical" evidence="4">
    <location>
        <begin position="73"/>
        <end position="101"/>
    </location>
</feature>
<dbReference type="GO" id="GO:0016020">
    <property type="term" value="C:membrane"/>
    <property type="evidence" value="ECO:0007669"/>
    <property type="project" value="InterPro"/>
</dbReference>
<evidence type="ECO:0000256" key="1">
    <source>
        <dbReference type="ARBA" id="ARBA00022741"/>
    </source>
</evidence>
<keyword evidence="3" id="KW-0143">Chaperone</keyword>
<comment type="caution">
    <text evidence="6">The sequence shown here is derived from an EMBL/GenBank/DDBJ whole genome shotgun (WGS) entry which is preliminary data.</text>
</comment>
<dbReference type="Gene3D" id="1.10.8.60">
    <property type="match status" value="2"/>
</dbReference>
<sequence>MKYSELKSYVPAFRPAILVSRLISFRALRIARFLSLVVATVSVVLIVFGKVISFMPSGFAGILHRPLQVLAPYFFESLLLSIFVFLIIFMTTSFFNSYYFLGLDNGLRRVKRFGTYPKISYEVALLVSGSPDDDLILGFLESPYGRLAMKRAGILTDEFRDFLSKRRHKIDPASLEISSEQTLGFATYAFGLYEKDEEFSKFLFSKKIQMEDFRNILNWIDRNITEAKKSARWWSRESLGKIPGIGRNWAYGSTYILDRYSRDFSTTAFFRDAGLGRDDRRPEILELEAVLAKDREANVILVGEHGAGAMEIIGHLANKIEEGNTQPSLENKRVVLFDSTLFVSTAGNKTAFERELARVLNEAVRAGNVIVVFADLAGFISSAKTLGADAMAIMADYIATPNIQIIAVADPSHFHESIESNSAIMELFETIIMKDTRDNAVIRVLEDACIREEYRYGIFFTYPALRAISDSAERYFPSGVMPDKAIDLLSEIAPAVKSTGGTIVTADDVLHMVESKTGIPAGAVGKEEKARLLNLEKVLHERIVGQDEAVVMIANAMRRARSGVGNRNRPMGSFLFLGPTGVGKTETAKVLADTFFSNQHTIQRLDMSEYSTDDSLQRLIGSADTNHPGTLSSMIRENPYGVLLLDEFEKTSRAVLDLFLQVLDEGIFSDMHGKAINVRNMIIIATSNAGSDLIWDIMREGGNLETEKVRVLDALIKSNVFKPELLNRFDGVVLFRPFNASELQKVASLILLRLKQRLSEKGIGLEINTALVQMLMNEGVDPKYGARAMNRAVQDKIEQIIARRVISGALKAGSTLTLTEKDFANGV</sequence>
<dbReference type="InterPro" id="IPR001270">
    <property type="entry name" value="ClpA/B"/>
</dbReference>
<feature type="transmembrane region" description="Helical" evidence="4">
    <location>
        <begin position="30"/>
        <end position="53"/>
    </location>
</feature>
<dbReference type="GO" id="GO:0005737">
    <property type="term" value="C:cytoplasm"/>
    <property type="evidence" value="ECO:0007669"/>
    <property type="project" value="TreeGrafter"/>
</dbReference>
<dbReference type="InterPro" id="IPR050130">
    <property type="entry name" value="ClpA_ClpB"/>
</dbReference>
<accession>A0A1G2NCJ7</accession>
<feature type="domain" description="PTS EIIA type-4" evidence="5">
    <location>
        <begin position="297"/>
        <end position="440"/>
    </location>
</feature>
<dbReference type="GO" id="GO:0034605">
    <property type="term" value="P:cellular response to heat"/>
    <property type="evidence" value="ECO:0007669"/>
    <property type="project" value="TreeGrafter"/>
</dbReference>
<keyword evidence="1" id="KW-0547">Nucleotide-binding</keyword>
<dbReference type="Pfam" id="PF17871">
    <property type="entry name" value="AAA_lid_9"/>
    <property type="match status" value="1"/>
</dbReference>
<evidence type="ECO:0000313" key="6">
    <source>
        <dbReference type="EMBL" id="OHA33072.1"/>
    </source>
</evidence>
<dbReference type="STRING" id="1802319.A2928_00815"/>
<keyword evidence="4" id="KW-0812">Transmembrane</keyword>
<dbReference type="CDD" id="cd19499">
    <property type="entry name" value="RecA-like_ClpB_Hsp104-like"/>
    <property type="match status" value="1"/>
</dbReference>
<keyword evidence="2" id="KW-0067">ATP-binding</keyword>
<dbReference type="InterPro" id="IPR019489">
    <property type="entry name" value="Clp_ATPase_C"/>
</dbReference>
<dbReference type="PANTHER" id="PTHR11638">
    <property type="entry name" value="ATP-DEPENDENT CLP PROTEASE"/>
    <property type="match status" value="1"/>
</dbReference>
<evidence type="ECO:0000259" key="5">
    <source>
        <dbReference type="PROSITE" id="PS51096"/>
    </source>
</evidence>
<keyword evidence="4" id="KW-0472">Membrane</keyword>
<dbReference type="PRINTS" id="PR00300">
    <property type="entry name" value="CLPPROTEASEA"/>
</dbReference>
<dbReference type="Pfam" id="PF07724">
    <property type="entry name" value="AAA_2"/>
    <property type="match status" value="1"/>
</dbReference>
<protein>
    <recommendedName>
        <fullName evidence="5">PTS EIIA type-4 domain-containing protein</fullName>
    </recommendedName>
</protein>
<reference evidence="6 7" key="1">
    <citation type="journal article" date="2016" name="Nat. Commun.">
        <title>Thousands of microbial genomes shed light on interconnected biogeochemical processes in an aquifer system.</title>
        <authorList>
            <person name="Anantharaman K."/>
            <person name="Brown C.T."/>
            <person name="Hug L.A."/>
            <person name="Sharon I."/>
            <person name="Castelle C.J."/>
            <person name="Probst A.J."/>
            <person name="Thomas B.C."/>
            <person name="Singh A."/>
            <person name="Wilkins M.J."/>
            <person name="Karaoz U."/>
            <person name="Brodie E.L."/>
            <person name="Williams K.H."/>
            <person name="Hubbard S.S."/>
            <person name="Banfield J.F."/>
        </authorList>
    </citation>
    <scope>NUCLEOTIDE SEQUENCE [LARGE SCALE GENOMIC DNA]</scope>
</reference>
<dbReference type="PANTHER" id="PTHR11638:SF175">
    <property type="entry name" value="ATP-DEPENDENT CLP PROTEASE, ATP-BINDING SUBUNIT CLPC"/>
    <property type="match status" value="1"/>
</dbReference>
<dbReference type="Pfam" id="PF10431">
    <property type="entry name" value="ClpB_D2-small"/>
    <property type="match status" value="1"/>
</dbReference>
<dbReference type="EMBL" id="MHRX01000036">
    <property type="protein sequence ID" value="OHA33072.1"/>
    <property type="molecule type" value="Genomic_DNA"/>
</dbReference>
<evidence type="ECO:0000313" key="7">
    <source>
        <dbReference type="Proteomes" id="UP000176221"/>
    </source>
</evidence>
<dbReference type="GO" id="GO:0009401">
    <property type="term" value="P:phosphoenolpyruvate-dependent sugar phosphotransferase system"/>
    <property type="evidence" value="ECO:0007669"/>
    <property type="project" value="InterPro"/>
</dbReference>
<dbReference type="InterPro" id="IPR004701">
    <property type="entry name" value="PTS_EIIA_man-typ"/>
</dbReference>
<evidence type="ECO:0000256" key="2">
    <source>
        <dbReference type="ARBA" id="ARBA00022840"/>
    </source>
</evidence>
<dbReference type="Proteomes" id="UP000176221">
    <property type="component" value="Unassembled WGS sequence"/>
</dbReference>
<dbReference type="GO" id="GO:0005524">
    <property type="term" value="F:ATP binding"/>
    <property type="evidence" value="ECO:0007669"/>
    <property type="project" value="UniProtKB-KW"/>
</dbReference>
<keyword evidence="4" id="KW-1133">Transmembrane helix</keyword>
<dbReference type="InterPro" id="IPR027417">
    <property type="entry name" value="P-loop_NTPase"/>
</dbReference>
<name>A0A1G2NCJ7_9BACT</name>
<dbReference type="InterPro" id="IPR003959">
    <property type="entry name" value="ATPase_AAA_core"/>
</dbReference>
<dbReference type="SMART" id="SM00382">
    <property type="entry name" value="AAA"/>
    <property type="match status" value="1"/>
</dbReference>
<proteinExistence type="predicted"/>
<dbReference type="SMART" id="SM01086">
    <property type="entry name" value="ClpB_D2-small"/>
    <property type="match status" value="1"/>
</dbReference>